<dbReference type="Proteomes" id="UP000250928">
    <property type="component" value="Unassembled WGS sequence"/>
</dbReference>
<dbReference type="AlphaFoldDB" id="A0A657PWV6"/>
<organism evidence="1 2">
    <name type="scientific">Candidatus Sedimenticola endophacoides</name>
    <dbReference type="NCBI Taxonomy" id="2548426"/>
    <lineage>
        <taxon>Bacteria</taxon>
        <taxon>Pseudomonadati</taxon>
        <taxon>Pseudomonadota</taxon>
        <taxon>Gammaproteobacteria</taxon>
        <taxon>Chromatiales</taxon>
        <taxon>Sedimenticolaceae</taxon>
        <taxon>Sedimenticola</taxon>
    </lineage>
</organism>
<reference evidence="1 2" key="1">
    <citation type="submission" date="2018-01" db="EMBL/GenBank/DDBJ databases">
        <title>Novel co-symbiosis in the lucinid bivalve Phacoides pectinatus.</title>
        <authorList>
            <person name="Lim S.J."/>
            <person name="Davis B.G."/>
            <person name="Gill D.E."/>
            <person name="Engel A.S."/>
            <person name="Anderson L.C."/>
            <person name="Campbell B.J."/>
        </authorList>
    </citation>
    <scope>NUCLEOTIDE SEQUENCE [LARGE SCALE GENOMIC DNA]</scope>
    <source>
        <strain evidence="1">N3_P5</strain>
    </source>
</reference>
<sequence length="199" mass="22815">MNETAIHSEPNRLGPVLIQLFKGVLYRERHELLWQALLELQGAVRDYISVIGLELSLDESEGYAFLRQRDGADEEEALPRLVQRRALSYPVSLLCVLLRKRLVEQDASGGETRAIVTRQQIIEMMRLFLPEMGNEAKQMDQIGRHISKVVEYGFLSPLRGQDGEYEIRRILKALVDADWLADLDSRLEAYREYARGDGS</sequence>
<gene>
    <name evidence="1" type="ORF">C3L24_08150</name>
</gene>
<dbReference type="Pfam" id="PF13835">
    <property type="entry name" value="DUF4194"/>
    <property type="match status" value="1"/>
</dbReference>
<proteinExistence type="predicted"/>
<name>A0A657PWV6_9GAMM</name>
<evidence type="ECO:0008006" key="3">
    <source>
        <dbReference type="Google" id="ProtNLM"/>
    </source>
</evidence>
<accession>A0A657PWV6</accession>
<comment type="caution">
    <text evidence="1">The sequence shown here is derived from an EMBL/GenBank/DDBJ whole genome shotgun (WGS) entry which is preliminary data.</text>
</comment>
<dbReference type="InterPro" id="IPR025449">
    <property type="entry name" value="JetB"/>
</dbReference>
<evidence type="ECO:0000313" key="2">
    <source>
        <dbReference type="Proteomes" id="UP000250928"/>
    </source>
</evidence>
<protein>
    <recommendedName>
        <fullName evidence="3">DUF4194 domain-containing protein</fullName>
    </recommendedName>
</protein>
<dbReference type="EMBL" id="PQCO01000203">
    <property type="protein sequence ID" value="PUE01328.1"/>
    <property type="molecule type" value="Genomic_DNA"/>
</dbReference>
<evidence type="ECO:0000313" key="1">
    <source>
        <dbReference type="EMBL" id="PUE01328.1"/>
    </source>
</evidence>